<dbReference type="SUPFAM" id="SSF48403">
    <property type="entry name" value="Ankyrin repeat"/>
    <property type="match status" value="1"/>
</dbReference>
<keyword evidence="4" id="KW-1185">Reference proteome</keyword>
<evidence type="ECO:0000259" key="2">
    <source>
        <dbReference type="PROSITE" id="PS50837"/>
    </source>
</evidence>
<comment type="caution">
    <text evidence="3">The sequence shown here is derived from an EMBL/GenBank/DDBJ whole genome shotgun (WGS) entry which is preliminary data.</text>
</comment>
<gene>
    <name evidence="3" type="ORF">B0J15DRAFT_537077</name>
</gene>
<feature type="domain" description="NACHT" evidence="2">
    <location>
        <begin position="395"/>
        <end position="534"/>
    </location>
</feature>
<dbReference type="GO" id="GO:0003824">
    <property type="term" value="F:catalytic activity"/>
    <property type="evidence" value="ECO:0007669"/>
    <property type="project" value="InterPro"/>
</dbReference>
<dbReference type="PANTHER" id="PTHR46082">
    <property type="entry name" value="ATP/GTP-BINDING PROTEIN-RELATED"/>
    <property type="match status" value="1"/>
</dbReference>
<accession>A0A9P9K4M2</accession>
<sequence length="885" mass="99601">MSESDPRKYTVGWICAIKTELVAAKAFFDEEHDQLDKTDDNDNNIYALGRVGKHNVVVASLPKWEYGLVTAATVARDMLRSFPNVRFGLMVGIAGGAPSKDHDIRLGDVVVSGRDAGTGGVLQYDYGKTIQNQAFEQTGFLNQPPQLLLAAMASLEADYDMKGHQLNEAIEGALKRFPKMRKKYSRPSVESDRLYQSHFVHPASSSGECSQVCSNDPNYLVQRTERDENEDDPVIHYERKIRDKMAAKRGVLCFEMEAAGLMNHFPCLVIRGICDYSDTHKNMEWQGFAAMMAAGYAKDLLRQIPPGRVEAERPIQDLLSSVKERIDRLFLTTDETKEAVVSVKSDHDLAKIERWLSPPDYSTNANSARARRHAGTGTWFLESDPFKEWKSGSRRHLWLSGLAGSGKTVLTTTILDNLWQRDTHTTLTFFFDFNDSRKQTLNSLLKGLAFQLHRLGGESASQLDALFASHDNGQTQPETGALSDCVEAMMQSASRVVVVLDALDECTTRKELLSWLLGAATAPGGAQLLVTSRPEPEFQSNIPDIFNEANWIVLNKNAVNLDIRNYVTMRLQHDKAFVEKNMSNDLQQSIRDKVGNGADGMFRWAACQLDSLTRHLKHSAIKRALESLPRDLNETYERMFRSIPPESEKDAIRLLQFLVYTQQPLSLEEAIEVVATEIDQGPRSFDTGNRINPPTEILRICPSFIVLVEVEPGITEVHLAHFSVKEYLLGKEQFSLESASIAITETCLSYLTDIEGSDVEQIKRNFPMALYAAKAWGFHAYWARTSKDLIRAILCFFQAERTYERWDQIYRTPMPDVFIPVPMRIRPKRSKLYYACEFGLLGVAQGLFEMGADANAPGFDGYPLETAVENCHWDCVDLLVDKEPT</sequence>
<evidence type="ECO:0000313" key="4">
    <source>
        <dbReference type="Proteomes" id="UP000736672"/>
    </source>
</evidence>
<dbReference type="Gene3D" id="1.25.40.20">
    <property type="entry name" value="Ankyrin repeat-containing domain"/>
    <property type="match status" value="1"/>
</dbReference>
<reference evidence="3" key="1">
    <citation type="journal article" date="2021" name="Nat. Commun.">
        <title>Genetic determinants of endophytism in the Arabidopsis root mycobiome.</title>
        <authorList>
            <person name="Mesny F."/>
            <person name="Miyauchi S."/>
            <person name="Thiergart T."/>
            <person name="Pickel B."/>
            <person name="Atanasova L."/>
            <person name="Karlsson M."/>
            <person name="Huettel B."/>
            <person name="Barry K.W."/>
            <person name="Haridas S."/>
            <person name="Chen C."/>
            <person name="Bauer D."/>
            <person name="Andreopoulos W."/>
            <person name="Pangilinan J."/>
            <person name="LaButti K."/>
            <person name="Riley R."/>
            <person name="Lipzen A."/>
            <person name="Clum A."/>
            <person name="Drula E."/>
            <person name="Henrissat B."/>
            <person name="Kohler A."/>
            <person name="Grigoriev I.V."/>
            <person name="Martin F.M."/>
            <person name="Hacquard S."/>
        </authorList>
    </citation>
    <scope>NUCLEOTIDE SEQUENCE</scope>
    <source>
        <strain evidence="3">FSSC 5 MPI-SDFR-AT-0091</strain>
    </source>
</reference>
<dbReference type="EMBL" id="JAGTJS010000015">
    <property type="protein sequence ID" value="KAH7247843.1"/>
    <property type="molecule type" value="Genomic_DNA"/>
</dbReference>
<dbReference type="InterPro" id="IPR054471">
    <property type="entry name" value="GPIID_WHD"/>
</dbReference>
<dbReference type="InterPro" id="IPR056884">
    <property type="entry name" value="NPHP3-like_N"/>
</dbReference>
<dbReference type="PROSITE" id="PS50837">
    <property type="entry name" value="NACHT"/>
    <property type="match status" value="1"/>
</dbReference>
<keyword evidence="1" id="KW-0677">Repeat</keyword>
<dbReference type="InterPro" id="IPR035994">
    <property type="entry name" value="Nucleoside_phosphorylase_sf"/>
</dbReference>
<dbReference type="InterPro" id="IPR007111">
    <property type="entry name" value="NACHT_NTPase"/>
</dbReference>
<dbReference type="AlphaFoldDB" id="A0A9P9K4M2"/>
<dbReference type="Gene3D" id="3.40.50.300">
    <property type="entry name" value="P-loop containing nucleotide triphosphate hydrolases"/>
    <property type="match status" value="1"/>
</dbReference>
<evidence type="ECO:0000313" key="3">
    <source>
        <dbReference type="EMBL" id="KAH7247843.1"/>
    </source>
</evidence>
<dbReference type="GO" id="GO:0009116">
    <property type="term" value="P:nucleoside metabolic process"/>
    <property type="evidence" value="ECO:0007669"/>
    <property type="project" value="InterPro"/>
</dbReference>
<dbReference type="SUPFAM" id="SSF53167">
    <property type="entry name" value="Purine and uridine phosphorylases"/>
    <property type="match status" value="1"/>
</dbReference>
<proteinExistence type="predicted"/>
<dbReference type="Proteomes" id="UP000736672">
    <property type="component" value="Unassembled WGS sequence"/>
</dbReference>
<protein>
    <recommendedName>
        <fullName evidence="2">NACHT domain-containing protein</fullName>
    </recommendedName>
</protein>
<dbReference type="PANTHER" id="PTHR46082:SF11">
    <property type="entry name" value="AAA+ ATPASE DOMAIN-CONTAINING PROTEIN-RELATED"/>
    <property type="match status" value="1"/>
</dbReference>
<dbReference type="InterPro" id="IPR053137">
    <property type="entry name" value="NLR-like"/>
</dbReference>
<organism evidence="3 4">
    <name type="scientific">Fusarium solani</name>
    <name type="common">Filamentous fungus</name>
    <dbReference type="NCBI Taxonomy" id="169388"/>
    <lineage>
        <taxon>Eukaryota</taxon>
        <taxon>Fungi</taxon>
        <taxon>Dikarya</taxon>
        <taxon>Ascomycota</taxon>
        <taxon>Pezizomycotina</taxon>
        <taxon>Sordariomycetes</taxon>
        <taxon>Hypocreomycetidae</taxon>
        <taxon>Hypocreales</taxon>
        <taxon>Nectriaceae</taxon>
        <taxon>Fusarium</taxon>
        <taxon>Fusarium solani species complex</taxon>
    </lineage>
</organism>
<dbReference type="Pfam" id="PF24883">
    <property type="entry name" value="NPHP3_N"/>
    <property type="match status" value="1"/>
</dbReference>
<dbReference type="SUPFAM" id="SSF52540">
    <property type="entry name" value="P-loop containing nucleoside triphosphate hydrolases"/>
    <property type="match status" value="1"/>
</dbReference>
<evidence type="ECO:0000256" key="1">
    <source>
        <dbReference type="ARBA" id="ARBA00022737"/>
    </source>
</evidence>
<dbReference type="Gene3D" id="3.40.50.1580">
    <property type="entry name" value="Nucleoside phosphorylase domain"/>
    <property type="match status" value="1"/>
</dbReference>
<name>A0A9P9K4M2_FUSSL</name>
<dbReference type="Pfam" id="PF22939">
    <property type="entry name" value="WHD_GPIID"/>
    <property type="match status" value="1"/>
</dbReference>
<dbReference type="InterPro" id="IPR036770">
    <property type="entry name" value="Ankyrin_rpt-contain_sf"/>
</dbReference>
<dbReference type="OrthoDB" id="194358at2759"/>
<dbReference type="InterPro" id="IPR027417">
    <property type="entry name" value="P-loop_NTPase"/>
</dbReference>